<feature type="non-terminal residue" evidence="8">
    <location>
        <position position="938"/>
    </location>
</feature>
<dbReference type="InterPro" id="IPR002909">
    <property type="entry name" value="IPT_dom"/>
</dbReference>
<feature type="region of interest" description="Disordered" evidence="5">
    <location>
        <begin position="602"/>
        <end position="660"/>
    </location>
</feature>
<evidence type="ECO:0000256" key="1">
    <source>
        <dbReference type="ARBA" id="ARBA00004613"/>
    </source>
</evidence>
<dbReference type="InterPro" id="IPR013783">
    <property type="entry name" value="Ig-like_fold"/>
</dbReference>
<name>A0ABU6CVX8_9GAMM</name>
<protein>
    <submittedName>
        <fullName evidence="8">Chitobiase/beta-hexosaminidase C-terminal domain-containing protein</fullName>
    </submittedName>
</protein>
<proteinExistence type="predicted"/>
<dbReference type="Gene3D" id="2.60.40.10">
    <property type="entry name" value="Immunoglobulins"/>
    <property type="match status" value="1"/>
</dbReference>
<dbReference type="Gene3D" id="4.10.1080.10">
    <property type="entry name" value="TSP type-3 repeat"/>
    <property type="match status" value="1"/>
</dbReference>
<reference evidence="9" key="1">
    <citation type="submission" date="2023-07" db="EMBL/GenBank/DDBJ databases">
        <title>The carbon used by Thiothrix.</title>
        <authorList>
            <person name="Chen L."/>
        </authorList>
    </citation>
    <scope>NUCLEOTIDE SEQUENCE [LARGE SCALE GENOMIC DNA]</scope>
</reference>
<comment type="subcellular location">
    <subcellularLocation>
        <location evidence="1">Secreted</location>
    </subcellularLocation>
</comment>
<dbReference type="SUPFAM" id="SSF110296">
    <property type="entry name" value="Oligoxyloglucan reducing end-specific cellobiohydrolase"/>
    <property type="match status" value="1"/>
</dbReference>
<evidence type="ECO:0000256" key="2">
    <source>
        <dbReference type="ARBA" id="ARBA00022525"/>
    </source>
</evidence>
<dbReference type="SUPFAM" id="SSF81296">
    <property type="entry name" value="E set domains"/>
    <property type="match status" value="1"/>
</dbReference>
<evidence type="ECO:0000313" key="9">
    <source>
        <dbReference type="Proteomes" id="UP001308005"/>
    </source>
</evidence>
<dbReference type="InterPro" id="IPR014756">
    <property type="entry name" value="Ig_E-set"/>
</dbReference>
<keyword evidence="3" id="KW-0732">Signal</keyword>
<dbReference type="Proteomes" id="UP001308005">
    <property type="component" value="Unassembled WGS sequence"/>
</dbReference>
<dbReference type="EMBL" id="JAYMYJ010000082">
    <property type="protein sequence ID" value="MEB4590971.1"/>
    <property type="molecule type" value="Genomic_DNA"/>
</dbReference>
<keyword evidence="4" id="KW-0106">Calcium</keyword>
<dbReference type="RefSeq" id="WP_324694359.1">
    <property type="nucleotide sequence ID" value="NZ_JAYMYJ010000082.1"/>
</dbReference>
<dbReference type="Pfam" id="PF18884">
    <property type="entry name" value="TSP3_bac"/>
    <property type="match status" value="1"/>
</dbReference>
<accession>A0ABU6CVX8</accession>
<feature type="domain" description="GH29D-like beta-sandwich" evidence="7">
    <location>
        <begin position="658"/>
        <end position="724"/>
    </location>
</feature>
<dbReference type="Pfam" id="PF13290">
    <property type="entry name" value="CHB_HEX_C_1"/>
    <property type="match status" value="1"/>
</dbReference>
<evidence type="ECO:0000259" key="7">
    <source>
        <dbReference type="Pfam" id="PF13290"/>
    </source>
</evidence>
<dbReference type="Pfam" id="PF01833">
    <property type="entry name" value="TIG"/>
    <property type="match status" value="1"/>
</dbReference>
<dbReference type="SUPFAM" id="SSF103647">
    <property type="entry name" value="TSP type-3 repeat"/>
    <property type="match status" value="1"/>
</dbReference>
<evidence type="ECO:0000313" key="8">
    <source>
        <dbReference type="EMBL" id="MEB4590971.1"/>
    </source>
</evidence>
<evidence type="ECO:0000256" key="4">
    <source>
        <dbReference type="ARBA" id="ARBA00022837"/>
    </source>
</evidence>
<evidence type="ECO:0000259" key="6">
    <source>
        <dbReference type="Pfam" id="PF01833"/>
    </source>
</evidence>
<feature type="domain" description="IPT/TIG" evidence="6">
    <location>
        <begin position="844"/>
        <end position="921"/>
    </location>
</feature>
<dbReference type="InterPro" id="IPR059100">
    <property type="entry name" value="TSP3_bac"/>
</dbReference>
<sequence length="938" mass="101617">MNKEFCQNVVFWRLILAIILVLLSSPAKCDELENIIKQQDGADFYIDIISKFNPVNKTIKFEGVLGNKGSISGDVSFHCGVRSFSDNQIIAQSNEYNYTIAPSTVENLSIDIPLNQISFGTYIPYCNAYSDNDLVESNNDYYGENFLFYSGKSDLDKDLLPDYWEMGYSLLLSENDASIDSDGDGYSNLLEYENSSNPARFDDYPILKVKSFDVFEKKIIIKYSLPKNSLPYDVKISYGQNGSVGKEVALVNNKSPLTDVNLEEADGDFVLTYVPSELLGNVTYNYTLDITYNGLAYRPIVKKIKYGAFCSFDDIYFLSNGVNTSSLASIKFNGLVYVSSGIGGIYTSNDGIIWNQMVSEPNEIFSDVLWDGKFFNVLGAFGKSLYISEDGSNWKKYNTDLPFTLTSIAWNGEKYVAVGSNGGIAISTDGQFWFSIPIGMTNTFLDVEWIKDRFYAVGDKGVILYSYDGEDWTQETSGTNEVIWQVAGNEDAVLVSVGSIIEAGAKVYRKNGSNWSYTGVAATSKRIYWDGFSKLFYLPGIQNSLKSGDGILWTSAQGTLGTEIYDLDFDGERIIAVGSEGKYLTITCEDSKDRDADGYLDTEDVFPDNPNEWLDTDGDGIGDNTDTDKDGDGISNEIELQDGTNPLVKTAHAPSISPNGGTSDNAVNVMVFSYEGENAVIHYTLDGSTPTAQSPVAALTLTISQSATLKLVAIAPGLENSKVLSATFIISNTPTVTTVDPLAATLGEVTVFTVTGYNLPDTLAFYIPDCANVTKVTSDPKTGTPFSPPPPPLPGMPATMQTHFSCSPTGAAGVKDGGVVKDKSGGTVLKSFSVEFKAAAILTPVISSIAPATLEQSTTDAPVVLQGSNFIEGTTIAVKLPNGNNSAIPAENIQSVTANRITFLLKPGAVGTYQFQVRNAADKVSGWANLTVTEPAIP</sequence>
<organism evidence="8 9">
    <name type="scientific">Candidatus Thiothrix phosphatis</name>
    <dbReference type="NCBI Taxonomy" id="3112415"/>
    <lineage>
        <taxon>Bacteria</taxon>
        <taxon>Pseudomonadati</taxon>
        <taxon>Pseudomonadota</taxon>
        <taxon>Gammaproteobacteria</taxon>
        <taxon>Thiotrichales</taxon>
        <taxon>Thiotrichaceae</taxon>
        <taxon>Thiothrix</taxon>
    </lineage>
</organism>
<dbReference type="InterPro" id="IPR028974">
    <property type="entry name" value="TSP_type-3_rpt"/>
</dbReference>
<keyword evidence="2" id="KW-0964">Secreted</keyword>
<comment type="caution">
    <text evidence="8">The sequence shown here is derived from an EMBL/GenBank/DDBJ whole genome shotgun (WGS) entry which is preliminary data.</text>
</comment>
<gene>
    <name evidence="8" type="ORF">VSS37_08285</name>
</gene>
<evidence type="ECO:0000256" key="3">
    <source>
        <dbReference type="ARBA" id="ARBA00022729"/>
    </source>
</evidence>
<dbReference type="InterPro" id="IPR059177">
    <property type="entry name" value="GH29D-like_dom"/>
</dbReference>
<evidence type="ECO:0000256" key="5">
    <source>
        <dbReference type="SAM" id="MobiDB-lite"/>
    </source>
</evidence>
<keyword evidence="9" id="KW-1185">Reference proteome</keyword>